<organism evidence="7 8">
    <name type="scientific">Wickerhamomyces ciferrii (strain ATCC 14091 / BCRC 22168 / CBS 111 / JCM 3599 / NBRC 0793 / NRRL Y-1031 F-60-10)</name>
    <name type="common">Yeast</name>
    <name type="synonym">Pichia ciferrii</name>
    <dbReference type="NCBI Taxonomy" id="1206466"/>
    <lineage>
        <taxon>Eukaryota</taxon>
        <taxon>Fungi</taxon>
        <taxon>Dikarya</taxon>
        <taxon>Ascomycota</taxon>
        <taxon>Saccharomycotina</taxon>
        <taxon>Saccharomycetes</taxon>
        <taxon>Phaffomycetales</taxon>
        <taxon>Wickerhamomycetaceae</taxon>
        <taxon>Wickerhamomyces</taxon>
    </lineage>
</organism>
<dbReference type="InterPro" id="IPR051260">
    <property type="entry name" value="Diverse_substr_monoxygenases"/>
</dbReference>
<evidence type="ECO:0000259" key="6">
    <source>
        <dbReference type="Pfam" id="PF00296"/>
    </source>
</evidence>
<keyword evidence="1" id="KW-0285">Flavoprotein</keyword>
<dbReference type="InterPro" id="IPR036661">
    <property type="entry name" value="Luciferase-like_sf"/>
</dbReference>
<dbReference type="PANTHER" id="PTHR30011:SF16">
    <property type="entry name" value="C2H2 FINGER DOMAIN TRANSCRIPTION FACTOR (EUROFUNG)-RELATED"/>
    <property type="match status" value="1"/>
</dbReference>
<evidence type="ECO:0000256" key="1">
    <source>
        <dbReference type="ARBA" id="ARBA00022630"/>
    </source>
</evidence>
<comment type="caution">
    <text evidence="7">The sequence shown here is derived from an EMBL/GenBank/DDBJ whole genome shotgun (WGS) entry which is preliminary data.</text>
</comment>
<evidence type="ECO:0000256" key="3">
    <source>
        <dbReference type="ARBA" id="ARBA00023002"/>
    </source>
</evidence>
<dbReference type="InterPro" id="IPR011251">
    <property type="entry name" value="Luciferase-like_dom"/>
</dbReference>
<evidence type="ECO:0000313" key="7">
    <source>
        <dbReference type="EMBL" id="CCH44607.1"/>
    </source>
</evidence>
<accession>K0KR83</accession>
<dbReference type="AlphaFoldDB" id="K0KR83"/>
<keyword evidence="3" id="KW-0560">Oxidoreductase</keyword>
<comment type="similarity">
    <text evidence="5">Belongs to the NtaA/SnaA/DszA monooxygenase family.</text>
</comment>
<dbReference type="GO" id="GO:0004497">
    <property type="term" value="F:monooxygenase activity"/>
    <property type="evidence" value="ECO:0007669"/>
    <property type="project" value="UniProtKB-KW"/>
</dbReference>
<dbReference type="GO" id="GO:0016705">
    <property type="term" value="F:oxidoreductase activity, acting on paired donors, with incorporation or reduction of molecular oxygen"/>
    <property type="evidence" value="ECO:0007669"/>
    <property type="project" value="InterPro"/>
</dbReference>
<dbReference type="NCBIfam" id="TIGR03860">
    <property type="entry name" value="FMN_nitrolo"/>
    <property type="match status" value="1"/>
</dbReference>
<dbReference type="SUPFAM" id="SSF51679">
    <property type="entry name" value="Bacterial luciferase-like"/>
    <property type="match status" value="1"/>
</dbReference>
<evidence type="ECO:0000256" key="5">
    <source>
        <dbReference type="ARBA" id="ARBA00033748"/>
    </source>
</evidence>
<dbReference type="HOGENOM" id="CLU_022256_0_0_1"/>
<keyword evidence="8" id="KW-1185">Reference proteome</keyword>
<dbReference type="Proteomes" id="UP000009328">
    <property type="component" value="Unassembled WGS sequence"/>
</dbReference>
<proteinExistence type="inferred from homology"/>
<gene>
    <name evidence="7" type="ORF">BN7_4176</name>
</gene>
<reference evidence="7 8" key="1">
    <citation type="journal article" date="2012" name="Eukaryot. Cell">
        <title>Draft genome sequence of Wickerhamomyces ciferrii NRRL Y-1031 F-60-10.</title>
        <authorList>
            <person name="Schneider J."/>
            <person name="Andrea H."/>
            <person name="Blom J."/>
            <person name="Jaenicke S."/>
            <person name="Ruckert C."/>
            <person name="Schorsch C."/>
            <person name="Szczepanowski R."/>
            <person name="Farwick M."/>
            <person name="Goesmann A."/>
            <person name="Puhler A."/>
            <person name="Schaffer S."/>
            <person name="Tauch A."/>
            <person name="Kohler T."/>
            <person name="Brinkrolf K."/>
        </authorList>
    </citation>
    <scope>NUCLEOTIDE SEQUENCE [LARGE SCALE GENOMIC DNA]</scope>
    <source>
        <strain evidence="8">ATCC 14091 / BCRC 22168 / CBS 111 / JCM 3599 / NBRC 0793 / NRRL Y-1031 F-60-10</strain>
    </source>
</reference>
<dbReference type="eggNOG" id="ENOG502QSR6">
    <property type="taxonomic scope" value="Eukaryota"/>
</dbReference>
<evidence type="ECO:0000313" key="8">
    <source>
        <dbReference type="Proteomes" id="UP000009328"/>
    </source>
</evidence>
<evidence type="ECO:0000256" key="2">
    <source>
        <dbReference type="ARBA" id="ARBA00022643"/>
    </source>
</evidence>
<dbReference type="Pfam" id="PF00296">
    <property type="entry name" value="Bac_luciferase"/>
    <property type="match status" value="1"/>
</dbReference>
<dbReference type="InParanoid" id="K0KR83"/>
<dbReference type="EMBL" id="CAIF01000148">
    <property type="protein sequence ID" value="CCH44607.1"/>
    <property type="molecule type" value="Genomic_DNA"/>
</dbReference>
<keyword evidence="4 7" id="KW-0503">Monooxygenase</keyword>
<dbReference type="STRING" id="1206466.K0KR83"/>
<dbReference type="InterPro" id="IPR016215">
    <property type="entry name" value="NTA_MOA"/>
</dbReference>
<feature type="domain" description="Luciferase-like" evidence="6">
    <location>
        <begin position="26"/>
        <end position="377"/>
    </location>
</feature>
<dbReference type="PIRSF" id="PIRSF000337">
    <property type="entry name" value="NTA_MOA"/>
    <property type="match status" value="1"/>
</dbReference>
<sequence length="482" mass="54382">MPNPLILSVATKATSTTGWRSPNDESRFLPNDINALIKFAQTAERGKFHNLFFIDHLSWFDVYGDSHEASARSGANATRVDPLITISALATHTENIGFVATASTVSEHPYHFARRIASLDLLTKGRVGWNIVGSYIPSIGKNLLNGEPFPDHDDRYSKTEEYLDSLYELLLSSWRDDAVVYDKQNGIFADPDAIREINHEGRFFKIKGPAITEPTPQRFPLIAQAGNSERGVKFAAENAELIYIGYDSLPKIKEIRRLASEHFNRDPQNIKFITGISPVLGRTHEEAQAKYEAFKEKVDLEGNLVLFGGVTGIDLSGYDWDDDVDLPDKTNGIKSALENIKNKRQKIQTKRDIANRHWANFHYGTAKELADEIERLHKEFGIDGVNFSLNNFPESLDDLVDLLIPELQHRGLAQTEYAVEGGTLRENLNNNPGQTFLSGDHPAYNLRWRSGVSQKQFEAELELYNKLKEERRRGIANDTVRV</sequence>
<name>K0KR83_WICCF</name>
<evidence type="ECO:0000256" key="4">
    <source>
        <dbReference type="ARBA" id="ARBA00023033"/>
    </source>
</evidence>
<keyword evidence="2" id="KW-0288">FMN</keyword>
<dbReference type="PANTHER" id="PTHR30011">
    <property type="entry name" value="ALKANESULFONATE MONOOXYGENASE-RELATED"/>
    <property type="match status" value="1"/>
</dbReference>
<protein>
    <submittedName>
        <fullName evidence="7">Monooxygenase</fullName>
    </submittedName>
</protein>
<dbReference type="Gene3D" id="3.20.20.30">
    <property type="entry name" value="Luciferase-like domain"/>
    <property type="match status" value="1"/>
</dbReference>